<evidence type="ECO:0000313" key="1">
    <source>
        <dbReference type="EMBL" id="VDN86144.1"/>
    </source>
</evidence>
<protein>
    <submittedName>
        <fullName evidence="1">Uncharacterized protein</fullName>
    </submittedName>
</protein>
<dbReference type="Proteomes" id="UP000278627">
    <property type="component" value="Unassembled WGS sequence"/>
</dbReference>
<organism evidence="1 2">
    <name type="scientific">Brugia pahangi</name>
    <name type="common">Filarial nematode worm</name>
    <dbReference type="NCBI Taxonomy" id="6280"/>
    <lineage>
        <taxon>Eukaryota</taxon>
        <taxon>Metazoa</taxon>
        <taxon>Ecdysozoa</taxon>
        <taxon>Nematoda</taxon>
        <taxon>Chromadorea</taxon>
        <taxon>Rhabditida</taxon>
        <taxon>Spirurina</taxon>
        <taxon>Spiruromorpha</taxon>
        <taxon>Filarioidea</taxon>
        <taxon>Onchocercidae</taxon>
        <taxon>Brugia</taxon>
    </lineage>
</organism>
<accession>A0A3P7UBX2</accession>
<dbReference type="AlphaFoldDB" id="A0A3P7UBX2"/>
<sequence>MFKYSIQYFDSDADQFITPTKCFLCIKNYEDNVRRRFYFRVAHSCKIAREHQFYLHLQISLTEIDAVSFIVVDCGYSTEIALQVSEVVFCGVYSSQI</sequence>
<proteinExistence type="predicted"/>
<evidence type="ECO:0000313" key="2">
    <source>
        <dbReference type="Proteomes" id="UP000278627"/>
    </source>
</evidence>
<reference evidence="1 2" key="1">
    <citation type="submission" date="2018-11" db="EMBL/GenBank/DDBJ databases">
        <authorList>
            <consortium name="Pathogen Informatics"/>
        </authorList>
    </citation>
    <scope>NUCLEOTIDE SEQUENCE [LARGE SCALE GENOMIC DNA]</scope>
</reference>
<name>A0A3P7UBX2_BRUPA</name>
<gene>
    <name evidence="1" type="ORF">BPAG_LOCUS4958</name>
</gene>
<dbReference type="EMBL" id="UZAD01002975">
    <property type="protein sequence ID" value="VDN86144.1"/>
    <property type="molecule type" value="Genomic_DNA"/>
</dbReference>
<keyword evidence="2" id="KW-1185">Reference proteome</keyword>